<name>A0A857KJS4_9ACTN</name>
<dbReference type="SUPFAM" id="SSF54637">
    <property type="entry name" value="Thioesterase/thiol ester dehydrase-isomerase"/>
    <property type="match status" value="2"/>
</dbReference>
<dbReference type="Gene3D" id="2.40.160.210">
    <property type="entry name" value="Acyl-CoA thioesterase, double hotdog domain"/>
    <property type="match status" value="1"/>
</dbReference>
<feature type="domain" description="Acyl-CoA thioesterase-like C-terminal" evidence="2">
    <location>
        <begin position="123"/>
        <end position="259"/>
    </location>
</feature>
<sequence>MGTLNETLDTFTAGEEFAIPDTWTQGRTAYGGLTAALTVAAAQASAGDALPPLRSAQFAFTAPASGTVSVHPRSLRRGRSATSYAVEGISGGQVAATSSLIFSGTRESAVTHAVLAVPEVPGPHECPESPRAGDLTPAFVHNFDTRVAGGATPLTGAEYPELLCWVRHLDATGVDPDVALVALGDALPPAAMAAFTGWAPISTMSWTVNICADKPVDPNGWFLLRSVSVVAHSGYSAQQMTMWDADGAPVLIGTQTVAVFG</sequence>
<dbReference type="RefSeq" id="WP_005183431.1">
    <property type="nucleotide sequence ID" value="NZ_CP045804.1"/>
</dbReference>
<dbReference type="EMBL" id="CP045810">
    <property type="protein sequence ID" value="QHN39646.1"/>
    <property type="molecule type" value="Genomic_DNA"/>
</dbReference>
<dbReference type="InterPro" id="IPR049449">
    <property type="entry name" value="TesB_ACOT8-like_N"/>
</dbReference>
<dbReference type="InterPro" id="IPR049450">
    <property type="entry name" value="ACOT8-like_C"/>
</dbReference>
<proteinExistence type="predicted"/>
<dbReference type="InterPro" id="IPR042171">
    <property type="entry name" value="Acyl-CoA_hotdog"/>
</dbReference>
<evidence type="ECO:0000313" key="3">
    <source>
        <dbReference type="EMBL" id="QHN39646.1"/>
    </source>
</evidence>
<feature type="domain" description="Acyl-CoA thioesterase-like N-terminal HotDog" evidence="1">
    <location>
        <begin position="19"/>
        <end position="102"/>
    </location>
</feature>
<accession>A0A857KJS4</accession>
<evidence type="ECO:0000259" key="2">
    <source>
        <dbReference type="Pfam" id="PF20789"/>
    </source>
</evidence>
<dbReference type="AlphaFoldDB" id="A0A857KJS4"/>
<dbReference type="InterPro" id="IPR029069">
    <property type="entry name" value="HotDog_dom_sf"/>
</dbReference>
<reference evidence="3" key="1">
    <citation type="journal article" date="2021" name="Nat. Microbiol.">
        <title>Cocultivation of an ultrasmall environmental parasitic bacterium with lytic ability against bacteria associated with wastewater foams.</title>
        <authorList>
            <person name="Batinovic S."/>
            <person name="Rose J.J.A."/>
            <person name="Ratcliffe J."/>
            <person name="Seviour R.J."/>
            <person name="Petrovski S."/>
        </authorList>
    </citation>
    <scope>NUCLEOTIDE SEQUENCE</scope>
    <source>
        <strain evidence="3">CON44</strain>
    </source>
</reference>
<evidence type="ECO:0000259" key="1">
    <source>
        <dbReference type="Pfam" id="PF13622"/>
    </source>
</evidence>
<dbReference type="Pfam" id="PF13622">
    <property type="entry name" value="4HBT_3"/>
    <property type="match status" value="1"/>
</dbReference>
<gene>
    <name evidence="3" type="ORF">GII30_11175</name>
</gene>
<dbReference type="Pfam" id="PF20789">
    <property type="entry name" value="4HBT_3C"/>
    <property type="match status" value="1"/>
</dbReference>
<protein>
    <submittedName>
        <fullName evidence="3">Thioesterase family protein</fullName>
    </submittedName>
</protein>
<organism evidence="3">
    <name type="scientific">Gordonia amarae</name>
    <dbReference type="NCBI Taxonomy" id="36821"/>
    <lineage>
        <taxon>Bacteria</taxon>
        <taxon>Bacillati</taxon>
        <taxon>Actinomycetota</taxon>
        <taxon>Actinomycetes</taxon>
        <taxon>Mycobacteriales</taxon>
        <taxon>Gordoniaceae</taxon>
        <taxon>Gordonia</taxon>
    </lineage>
</organism>